<dbReference type="PROSITE" id="PS51748">
    <property type="entry name" value="HEXOKINASE_2"/>
    <property type="match status" value="1"/>
</dbReference>
<dbReference type="Gene3D" id="3.70.10.10">
    <property type="match status" value="1"/>
</dbReference>
<evidence type="ECO:0000256" key="11">
    <source>
        <dbReference type="ARBA" id="ARBA00047905"/>
    </source>
</evidence>
<evidence type="ECO:0000259" key="13">
    <source>
        <dbReference type="Pfam" id="PF00349"/>
    </source>
</evidence>
<comment type="caution">
    <text evidence="15">The sequence shown here is derived from an EMBL/GenBank/DDBJ whole genome shotgun (WGS) entry which is preliminary data.</text>
</comment>
<comment type="catalytic activity">
    <reaction evidence="11">
        <text>D-fructose + ATP = D-fructose 6-phosphate + ADP + H(+)</text>
        <dbReference type="Rhea" id="RHEA:16125"/>
        <dbReference type="ChEBI" id="CHEBI:15378"/>
        <dbReference type="ChEBI" id="CHEBI:30616"/>
        <dbReference type="ChEBI" id="CHEBI:37721"/>
        <dbReference type="ChEBI" id="CHEBI:61527"/>
        <dbReference type="ChEBI" id="CHEBI:456216"/>
        <dbReference type="EC" id="2.7.1.1"/>
    </reaction>
    <physiologicalReaction direction="left-to-right" evidence="11">
        <dbReference type="Rhea" id="RHEA:16126"/>
    </physiologicalReaction>
</comment>
<dbReference type="PANTHER" id="PTHR19443:SF16">
    <property type="entry name" value="HEXOKINASE TYPE 1-RELATED"/>
    <property type="match status" value="1"/>
</dbReference>
<name>A0ABQ8W842_PENCH</name>
<feature type="compositionally biased region" description="Acidic residues" evidence="12">
    <location>
        <begin position="558"/>
        <end position="569"/>
    </location>
</feature>
<evidence type="ECO:0000256" key="2">
    <source>
        <dbReference type="ARBA" id="ARBA00005028"/>
    </source>
</evidence>
<organism evidence="15 16">
    <name type="scientific">Penicillium chrysogenum</name>
    <name type="common">Penicillium notatum</name>
    <dbReference type="NCBI Taxonomy" id="5076"/>
    <lineage>
        <taxon>Eukaryota</taxon>
        <taxon>Fungi</taxon>
        <taxon>Dikarya</taxon>
        <taxon>Ascomycota</taxon>
        <taxon>Pezizomycotina</taxon>
        <taxon>Eurotiomycetes</taxon>
        <taxon>Eurotiomycetidae</taxon>
        <taxon>Eurotiales</taxon>
        <taxon>Aspergillaceae</taxon>
        <taxon>Penicillium</taxon>
        <taxon>Penicillium chrysogenum species complex</taxon>
    </lineage>
</organism>
<comment type="similarity">
    <text evidence="3">Belongs to the hexokinase family.</text>
</comment>
<evidence type="ECO:0000259" key="14">
    <source>
        <dbReference type="Pfam" id="PF03727"/>
    </source>
</evidence>
<dbReference type="InterPro" id="IPR022673">
    <property type="entry name" value="Hexokinase_C"/>
</dbReference>
<dbReference type="PRINTS" id="PR00475">
    <property type="entry name" value="HEXOKINASE"/>
</dbReference>
<proteinExistence type="inferred from homology"/>
<dbReference type="SUPFAM" id="SSF53067">
    <property type="entry name" value="Actin-like ATPase domain"/>
    <property type="match status" value="2"/>
</dbReference>
<evidence type="ECO:0000256" key="9">
    <source>
        <dbReference type="ARBA" id="ARBA00023152"/>
    </source>
</evidence>
<dbReference type="InterPro" id="IPR007150">
    <property type="entry name" value="HUS1/Mec3"/>
</dbReference>
<dbReference type="InterPro" id="IPR022672">
    <property type="entry name" value="Hexokinase_N"/>
</dbReference>
<dbReference type="Pfam" id="PF00349">
    <property type="entry name" value="Hexokinase_1"/>
    <property type="match status" value="1"/>
</dbReference>
<dbReference type="Pfam" id="PF04005">
    <property type="entry name" value="Hus1"/>
    <property type="match status" value="1"/>
</dbReference>
<keyword evidence="6" id="KW-0547">Nucleotide-binding</keyword>
<evidence type="ECO:0000256" key="8">
    <source>
        <dbReference type="ARBA" id="ARBA00022840"/>
    </source>
</evidence>
<dbReference type="EC" id="2.7.1.1" evidence="4"/>
<dbReference type="Gene3D" id="3.40.367.20">
    <property type="match status" value="1"/>
</dbReference>
<evidence type="ECO:0000256" key="6">
    <source>
        <dbReference type="ARBA" id="ARBA00022741"/>
    </source>
</evidence>
<comment type="pathway">
    <text evidence="1">Carbohydrate degradation; glycolysis; D-glyceraldehyde 3-phosphate and glycerone phosphate from D-glucose: step 1/4.</text>
</comment>
<keyword evidence="7" id="KW-0418">Kinase</keyword>
<feature type="domain" description="Hexokinase N-terminal" evidence="13">
    <location>
        <begin position="22"/>
        <end position="217"/>
    </location>
</feature>
<gene>
    <name evidence="15" type="ORF">N7505_009484</name>
</gene>
<evidence type="ECO:0000256" key="12">
    <source>
        <dbReference type="SAM" id="MobiDB-lite"/>
    </source>
</evidence>
<comment type="catalytic activity">
    <reaction evidence="10">
        <text>a D-hexose + ATP = a D-hexose 6-phosphate + ADP + H(+)</text>
        <dbReference type="Rhea" id="RHEA:22740"/>
        <dbReference type="ChEBI" id="CHEBI:4194"/>
        <dbReference type="ChEBI" id="CHEBI:15378"/>
        <dbReference type="ChEBI" id="CHEBI:30616"/>
        <dbReference type="ChEBI" id="CHEBI:229467"/>
        <dbReference type="ChEBI" id="CHEBI:456216"/>
        <dbReference type="EC" id="2.7.1.1"/>
    </reaction>
    <physiologicalReaction direction="left-to-right" evidence="10">
        <dbReference type="Rhea" id="RHEA:22741"/>
    </physiologicalReaction>
</comment>
<dbReference type="InterPro" id="IPR001312">
    <property type="entry name" value="Hexokinase"/>
</dbReference>
<feature type="domain" description="Hexokinase C-terminal" evidence="14">
    <location>
        <begin position="223"/>
        <end position="402"/>
    </location>
</feature>
<evidence type="ECO:0000256" key="5">
    <source>
        <dbReference type="ARBA" id="ARBA00022679"/>
    </source>
</evidence>
<comment type="pathway">
    <text evidence="2">Carbohydrate metabolism; hexose metabolism.</text>
</comment>
<evidence type="ECO:0000313" key="16">
    <source>
        <dbReference type="Proteomes" id="UP001220256"/>
    </source>
</evidence>
<reference evidence="15 16" key="1">
    <citation type="journal article" date="2023" name="IMA Fungus">
        <title>Comparative genomic study of the Penicillium genus elucidates a diverse pangenome and 15 lateral gene transfer events.</title>
        <authorList>
            <person name="Petersen C."/>
            <person name="Sorensen T."/>
            <person name="Nielsen M.R."/>
            <person name="Sondergaard T.E."/>
            <person name="Sorensen J.L."/>
            <person name="Fitzpatrick D.A."/>
            <person name="Frisvad J.C."/>
            <person name="Nielsen K.L."/>
        </authorList>
    </citation>
    <scope>NUCLEOTIDE SEQUENCE [LARGE SCALE GENOMIC DNA]</scope>
    <source>
        <strain evidence="15 16">IBT 3361</strain>
    </source>
</reference>
<dbReference type="EMBL" id="JAPVEB010000008">
    <property type="protein sequence ID" value="KAJ5260103.1"/>
    <property type="molecule type" value="Genomic_DNA"/>
</dbReference>
<keyword evidence="5" id="KW-0808">Transferase</keyword>
<dbReference type="Proteomes" id="UP001220256">
    <property type="component" value="Unassembled WGS sequence"/>
</dbReference>
<dbReference type="InterPro" id="IPR043129">
    <property type="entry name" value="ATPase_NBD"/>
</dbReference>
<evidence type="ECO:0000256" key="1">
    <source>
        <dbReference type="ARBA" id="ARBA00004888"/>
    </source>
</evidence>
<evidence type="ECO:0000256" key="7">
    <source>
        <dbReference type="ARBA" id="ARBA00022777"/>
    </source>
</evidence>
<sequence>MQGFRYRPELLEGLPEELTKELKKYEDWFWVDAPKLKMISDHFAKELEKGLTIEGGSVPMNVTWIMKYPTGQEQGRVLTVDLGGTNIRVCDVCLNAGKRDSEQRQRKYKLPQEVKTTTKEALWGFIADQIKSFLSENHSGLSTENPLPMAFTFSFPVDQKSVRSGILQHWTKNFNVSGVVGHDVVPQLEEELAKKNVPVRIVALINDTAGTLVASHYRDPHVKIGSILSTGCNAAYMEDCRLIPKLRGSGLPEDATVIINTEYGAFDSERKVLPLTPFDRQLDDESAHPGRQIYEKMISGLYIGETLRLVMLRMHEEGMLFKGQDVSRLRTVNSLETSFLSAVEMDMSESLTGVKHVFKESLNLDVALDELKACRYLIGLISTRAARLYACGIAAICKKKGSISATLGLMAWCSINIQDLLKAHRVIVLAGQGMLDAPGARGGPLYHHTRPRHTSVGINTSRKHNDIKDITRMIYIFTVFQGTIFDDTTYELESNSDAINIEVNISVLNRALRSAWGATHAQLRLTKKEKTPLLALTVLASEWTEGNMALATNNDADGFGDDPNSEEAPADTTGDRGPRERQTWITQEIPIKILHESAVEGLHEPHCPDPEVHIILPNLAQLKSISDRFTKLASTDSKNRQPGVMAPDAPGMHSVSFAGAGANTAATALSTNSSPKLELSANMHGSLRLAIATDELRIASVWSDLVNPPLDPAQMTQEEMSQLPSELNRKRDASEAFDFGWAKVRIDGKDWSRVLSIGRLSPKVVACFVNEMALVLYVYLPHNRDEEESCLTYYINSFTT</sequence>
<accession>A0ABQ8W842</accession>
<dbReference type="Pfam" id="PF03727">
    <property type="entry name" value="Hexokinase_2"/>
    <property type="match status" value="1"/>
</dbReference>
<keyword evidence="16" id="KW-1185">Reference proteome</keyword>
<dbReference type="Gene3D" id="1.10.287.1250">
    <property type="match status" value="1"/>
</dbReference>
<dbReference type="Gene3D" id="3.30.420.40">
    <property type="match status" value="1"/>
</dbReference>
<dbReference type="PANTHER" id="PTHR19443">
    <property type="entry name" value="HEXOKINASE"/>
    <property type="match status" value="1"/>
</dbReference>
<keyword evidence="9" id="KW-0324">Glycolysis</keyword>
<evidence type="ECO:0000313" key="15">
    <source>
        <dbReference type="EMBL" id="KAJ5260103.1"/>
    </source>
</evidence>
<evidence type="ECO:0000256" key="10">
    <source>
        <dbReference type="ARBA" id="ARBA00044613"/>
    </source>
</evidence>
<protein>
    <recommendedName>
        <fullName evidence="4">hexokinase</fullName>
        <ecNumber evidence="4">2.7.1.1</ecNumber>
    </recommendedName>
</protein>
<feature type="region of interest" description="Disordered" evidence="12">
    <location>
        <begin position="552"/>
        <end position="580"/>
    </location>
</feature>
<keyword evidence="8" id="KW-0067">ATP-binding</keyword>
<evidence type="ECO:0000256" key="4">
    <source>
        <dbReference type="ARBA" id="ARBA00012324"/>
    </source>
</evidence>
<evidence type="ECO:0000256" key="3">
    <source>
        <dbReference type="ARBA" id="ARBA00009225"/>
    </source>
</evidence>